<keyword evidence="2 4" id="KW-0143">Chaperone</keyword>
<dbReference type="PROSITE" id="PS50076">
    <property type="entry name" value="DNAJ_2"/>
    <property type="match status" value="1"/>
</dbReference>
<dbReference type="CDD" id="cd06257">
    <property type="entry name" value="DnaJ"/>
    <property type="match status" value="1"/>
</dbReference>
<protein>
    <recommendedName>
        <fullName evidence="4">Co-chaperone protein HscB homolog</fullName>
    </recommendedName>
</protein>
<dbReference type="RefSeq" id="WP_115433450.1">
    <property type="nucleotide sequence ID" value="NZ_CP031337.1"/>
</dbReference>
<reference evidence="6 7" key="1">
    <citation type="submission" date="2018-07" db="EMBL/GenBank/DDBJ databases">
        <title>Crenobacter cavernae sp. nov., isolated from a karst cave.</title>
        <authorList>
            <person name="Zhu H."/>
        </authorList>
    </citation>
    <scope>NUCLEOTIDE SEQUENCE [LARGE SCALE GENOMIC DNA]</scope>
    <source>
        <strain evidence="6 7">K1W11S-77</strain>
    </source>
</reference>
<dbReference type="InterPro" id="IPR036386">
    <property type="entry name" value="HscB_C_sf"/>
</dbReference>
<dbReference type="InterPro" id="IPR004640">
    <property type="entry name" value="HscB"/>
</dbReference>
<proteinExistence type="inferred from homology"/>
<comment type="similarity">
    <text evidence="1 4">Belongs to the HscB family.</text>
</comment>
<evidence type="ECO:0000256" key="3">
    <source>
        <dbReference type="ARBA" id="ARBA00025596"/>
    </source>
</evidence>
<dbReference type="PANTHER" id="PTHR14021">
    <property type="entry name" value="IRON-SULFUR CLUSTER CO-CHAPERONE PROTEIN HSCB"/>
    <property type="match status" value="1"/>
</dbReference>
<name>A0A345Y6G6_9NEIS</name>
<dbReference type="GO" id="GO:0051087">
    <property type="term" value="F:protein-folding chaperone binding"/>
    <property type="evidence" value="ECO:0007669"/>
    <property type="project" value="InterPro"/>
</dbReference>
<dbReference type="Gene3D" id="1.20.1280.20">
    <property type="entry name" value="HscB, C-terminal domain"/>
    <property type="match status" value="1"/>
</dbReference>
<dbReference type="Pfam" id="PF07743">
    <property type="entry name" value="HSCB_C"/>
    <property type="match status" value="1"/>
</dbReference>
<evidence type="ECO:0000256" key="2">
    <source>
        <dbReference type="ARBA" id="ARBA00023186"/>
    </source>
</evidence>
<dbReference type="PANTHER" id="PTHR14021:SF15">
    <property type="entry name" value="IRON-SULFUR CLUSTER CO-CHAPERONE PROTEIN HSCB"/>
    <property type="match status" value="1"/>
</dbReference>
<dbReference type="GO" id="GO:0051259">
    <property type="term" value="P:protein complex oligomerization"/>
    <property type="evidence" value="ECO:0007669"/>
    <property type="project" value="InterPro"/>
</dbReference>
<dbReference type="InterPro" id="IPR036869">
    <property type="entry name" value="J_dom_sf"/>
</dbReference>
<dbReference type="Proteomes" id="UP000254537">
    <property type="component" value="Chromosome"/>
</dbReference>
<sequence length="183" mass="20544">MNVDPLNAETFGQDFFTLFDLPRAFALDAPLLDERYRAAAGEVHPDRFARAGDAERRVALMMATRVNEAYRTLKQPLSRARYLLTLHGVDTQEETNTAMPAAFLMAQMEWREAVMDAKADRDVDALERLARELRGDASALTAELQTALDTAGDLDAAALLVRKWRFLEKLEQEIGDAIEALLF</sequence>
<dbReference type="SUPFAM" id="SSF47144">
    <property type="entry name" value="HSC20 (HSCB), C-terminal oligomerisation domain"/>
    <property type="match status" value="1"/>
</dbReference>
<dbReference type="NCBIfam" id="TIGR00714">
    <property type="entry name" value="hscB"/>
    <property type="match status" value="1"/>
</dbReference>
<evidence type="ECO:0000313" key="6">
    <source>
        <dbReference type="EMBL" id="AXK39518.1"/>
    </source>
</evidence>
<evidence type="ECO:0000256" key="4">
    <source>
        <dbReference type="HAMAP-Rule" id="MF_00682"/>
    </source>
</evidence>
<dbReference type="GO" id="GO:0044571">
    <property type="term" value="P:[2Fe-2S] cluster assembly"/>
    <property type="evidence" value="ECO:0007669"/>
    <property type="project" value="InterPro"/>
</dbReference>
<comment type="subunit">
    <text evidence="4">Interacts with HscA and stimulates its ATPase activity.</text>
</comment>
<dbReference type="GO" id="GO:0006457">
    <property type="term" value="P:protein folding"/>
    <property type="evidence" value="ECO:0007669"/>
    <property type="project" value="UniProtKB-UniRule"/>
</dbReference>
<organism evidence="6 7">
    <name type="scientific">Crenobacter cavernae</name>
    <dbReference type="NCBI Taxonomy" id="2290923"/>
    <lineage>
        <taxon>Bacteria</taxon>
        <taxon>Pseudomonadati</taxon>
        <taxon>Pseudomonadota</taxon>
        <taxon>Betaproteobacteria</taxon>
        <taxon>Neisseriales</taxon>
        <taxon>Neisseriaceae</taxon>
        <taxon>Crenobacter</taxon>
    </lineage>
</organism>
<dbReference type="EMBL" id="CP031337">
    <property type="protein sequence ID" value="AXK39518.1"/>
    <property type="molecule type" value="Genomic_DNA"/>
</dbReference>
<dbReference type="InterPro" id="IPR001623">
    <property type="entry name" value="DnaJ_domain"/>
</dbReference>
<evidence type="ECO:0000313" key="7">
    <source>
        <dbReference type="Proteomes" id="UP000254537"/>
    </source>
</evidence>
<dbReference type="HAMAP" id="MF_00682">
    <property type="entry name" value="HscB"/>
    <property type="match status" value="1"/>
</dbReference>
<dbReference type="InterPro" id="IPR009073">
    <property type="entry name" value="HscB_oligo_C"/>
</dbReference>
<evidence type="ECO:0000259" key="5">
    <source>
        <dbReference type="PROSITE" id="PS50076"/>
    </source>
</evidence>
<dbReference type="OrthoDB" id="287587at2"/>
<comment type="function">
    <text evidence="3 4">Co-chaperone involved in the maturation of iron-sulfur cluster-containing proteins. Seems to help targeting proteins to be folded toward HscA.</text>
</comment>
<dbReference type="GO" id="GO:1990230">
    <property type="term" value="C:iron-sulfur cluster transfer complex"/>
    <property type="evidence" value="ECO:0007669"/>
    <property type="project" value="TreeGrafter"/>
</dbReference>
<dbReference type="SMART" id="SM00271">
    <property type="entry name" value="DnaJ"/>
    <property type="match status" value="1"/>
</dbReference>
<dbReference type="NCBIfam" id="NF002935">
    <property type="entry name" value="PRK03578.1"/>
    <property type="match status" value="1"/>
</dbReference>
<gene>
    <name evidence="4" type="primary">hscB</name>
    <name evidence="6" type="ORF">DWG20_08750</name>
</gene>
<accession>A0A345Y6G6</accession>
<feature type="domain" description="J" evidence="5">
    <location>
        <begin position="14"/>
        <end position="86"/>
    </location>
</feature>
<evidence type="ECO:0000256" key="1">
    <source>
        <dbReference type="ARBA" id="ARBA00010476"/>
    </source>
</evidence>
<dbReference type="AlphaFoldDB" id="A0A345Y6G6"/>
<dbReference type="SUPFAM" id="SSF46565">
    <property type="entry name" value="Chaperone J-domain"/>
    <property type="match status" value="1"/>
</dbReference>
<dbReference type="KEGG" id="ccah:DWG20_08750"/>
<dbReference type="GO" id="GO:0001671">
    <property type="term" value="F:ATPase activator activity"/>
    <property type="evidence" value="ECO:0007669"/>
    <property type="project" value="InterPro"/>
</dbReference>
<dbReference type="Gene3D" id="1.10.287.110">
    <property type="entry name" value="DnaJ domain"/>
    <property type="match status" value="1"/>
</dbReference>